<dbReference type="PROSITE" id="PS00216">
    <property type="entry name" value="SUGAR_TRANSPORT_1"/>
    <property type="match status" value="1"/>
</dbReference>
<dbReference type="RefSeq" id="WP_212695291.1">
    <property type="nucleotide sequence ID" value="NZ_CP058649.1"/>
</dbReference>
<evidence type="ECO:0000256" key="4">
    <source>
        <dbReference type="ARBA" id="ARBA00022989"/>
    </source>
</evidence>
<evidence type="ECO:0000256" key="6">
    <source>
        <dbReference type="SAM" id="Phobius"/>
    </source>
</evidence>
<feature type="domain" description="Major facilitator superfamily (MFS) profile" evidence="7">
    <location>
        <begin position="1"/>
        <end position="394"/>
    </location>
</feature>
<keyword evidence="4 6" id="KW-1133">Transmembrane helix</keyword>
<proteinExistence type="predicted"/>
<keyword evidence="2" id="KW-0813">Transport</keyword>
<dbReference type="AlphaFoldDB" id="A0A8J8SIM4"/>
<feature type="transmembrane region" description="Helical" evidence="6">
    <location>
        <begin position="308"/>
        <end position="328"/>
    </location>
</feature>
<feature type="transmembrane region" description="Helical" evidence="6">
    <location>
        <begin position="284"/>
        <end position="302"/>
    </location>
</feature>
<dbReference type="GO" id="GO:0005886">
    <property type="term" value="C:plasma membrane"/>
    <property type="evidence" value="ECO:0007669"/>
    <property type="project" value="UniProtKB-SubCell"/>
</dbReference>
<protein>
    <submittedName>
        <fullName evidence="8">MFS transporter</fullName>
    </submittedName>
</protein>
<dbReference type="PROSITE" id="PS50850">
    <property type="entry name" value="MFS"/>
    <property type="match status" value="1"/>
</dbReference>
<dbReference type="InterPro" id="IPR053160">
    <property type="entry name" value="MFS_DHA3_Transporter"/>
</dbReference>
<sequence>MMNYLQQLKRNVSKNYVFTFLNSFNVTRGIWMLYLAFRGLSLIEIGLMESVYHITSFTMEIPTGMVADVFGRKMSRALGRLCFIISTCAMLLGFNSLVFGISFALSAIGNNLESGAGDALIYDSLKALKEENTFMRIKGKEEIFFQCASSAALIIGGFLGTINYTYVYFVALAFGIMTFIQSLTFTEPIIEKKNLHVSKRKIFINQFITSVRIIRHDFRIAFLILAVEVCSTFITTVFFYVQNYMKSVGRNELQIGLILALGGLVAAFAATYTYKIEKRVGFKGLFIILPLSLLVCFWGLTFKGYTELFLILILAIDSIFFVSTSDYINRLIPSEQRATILSFQSMAFSLFMIILFPIIGKLGDLYGLLHAFRIIAIVASIILIAIMSFTLCNKKMVINCNDNNH</sequence>
<evidence type="ECO:0000256" key="2">
    <source>
        <dbReference type="ARBA" id="ARBA00022448"/>
    </source>
</evidence>
<feature type="transmembrane region" description="Helical" evidence="6">
    <location>
        <begin position="253"/>
        <end position="272"/>
    </location>
</feature>
<dbReference type="Proteomes" id="UP000683246">
    <property type="component" value="Chromosome"/>
</dbReference>
<keyword evidence="3 6" id="KW-0812">Transmembrane</keyword>
<accession>A0A8J8SIM4</accession>
<organism evidence="8 9">
    <name type="scientific">Vallitalea pronyensis</name>
    <dbReference type="NCBI Taxonomy" id="1348613"/>
    <lineage>
        <taxon>Bacteria</taxon>
        <taxon>Bacillati</taxon>
        <taxon>Bacillota</taxon>
        <taxon>Clostridia</taxon>
        <taxon>Lachnospirales</taxon>
        <taxon>Vallitaleaceae</taxon>
        <taxon>Vallitalea</taxon>
    </lineage>
</organism>
<dbReference type="PANTHER" id="PTHR23530">
    <property type="entry name" value="TRANSPORT PROTEIN-RELATED"/>
    <property type="match status" value="1"/>
</dbReference>
<evidence type="ECO:0000256" key="1">
    <source>
        <dbReference type="ARBA" id="ARBA00004651"/>
    </source>
</evidence>
<comment type="subcellular location">
    <subcellularLocation>
        <location evidence="1">Cell membrane</location>
        <topology evidence="1">Multi-pass membrane protein</topology>
    </subcellularLocation>
</comment>
<dbReference type="InterPro" id="IPR036259">
    <property type="entry name" value="MFS_trans_sf"/>
</dbReference>
<dbReference type="Pfam" id="PF07690">
    <property type="entry name" value="MFS_1"/>
    <property type="match status" value="1"/>
</dbReference>
<dbReference type="SUPFAM" id="SSF103473">
    <property type="entry name" value="MFS general substrate transporter"/>
    <property type="match status" value="1"/>
</dbReference>
<dbReference type="EMBL" id="CP058649">
    <property type="protein sequence ID" value="QUI24599.1"/>
    <property type="molecule type" value="Genomic_DNA"/>
</dbReference>
<gene>
    <name evidence="8" type="ORF">HZI73_20835</name>
</gene>
<name>A0A8J8SIM4_9FIRM</name>
<feature type="transmembrane region" description="Helical" evidence="6">
    <location>
        <begin position="78"/>
        <end position="105"/>
    </location>
</feature>
<evidence type="ECO:0000313" key="9">
    <source>
        <dbReference type="Proteomes" id="UP000683246"/>
    </source>
</evidence>
<keyword evidence="9" id="KW-1185">Reference proteome</keyword>
<reference evidence="8" key="1">
    <citation type="submission" date="2020-07" db="EMBL/GenBank/DDBJ databases">
        <title>Vallitalea pronyensis genome.</title>
        <authorList>
            <person name="Postec A."/>
        </authorList>
    </citation>
    <scope>NUCLEOTIDE SEQUENCE</scope>
    <source>
        <strain evidence="8">FatNI3</strain>
    </source>
</reference>
<evidence type="ECO:0000313" key="8">
    <source>
        <dbReference type="EMBL" id="QUI24599.1"/>
    </source>
</evidence>
<feature type="transmembrane region" description="Helical" evidence="6">
    <location>
        <begin position="371"/>
        <end position="392"/>
    </location>
</feature>
<dbReference type="InterPro" id="IPR020846">
    <property type="entry name" value="MFS_dom"/>
</dbReference>
<dbReference type="GO" id="GO:0022857">
    <property type="term" value="F:transmembrane transporter activity"/>
    <property type="evidence" value="ECO:0007669"/>
    <property type="project" value="InterPro"/>
</dbReference>
<dbReference type="KEGG" id="vpy:HZI73_20835"/>
<feature type="transmembrane region" description="Helical" evidence="6">
    <location>
        <begin position="220"/>
        <end position="241"/>
    </location>
</feature>
<dbReference type="InterPro" id="IPR011701">
    <property type="entry name" value="MFS"/>
</dbReference>
<evidence type="ECO:0000259" key="7">
    <source>
        <dbReference type="PROSITE" id="PS50850"/>
    </source>
</evidence>
<dbReference type="Gene3D" id="1.20.1250.20">
    <property type="entry name" value="MFS general substrate transporter like domains"/>
    <property type="match status" value="1"/>
</dbReference>
<dbReference type="InterPro" id="IPR005829">
    <property type="entry name" value="Sugar_transporter_CS"/>
</dbReference>
<evidence type="ECO:0000256" key="5">
    <source>
        <dbReference type="ARBA" id="ARBA00023136"/>
    </source>
</evidence>
<evidence type="ECO:0000256" key="3">
    <source>
        <dbReference type="ARBA" id="ARBA00022692"/>
    </source>
</evidence>
<dbReference type="PANTHER" id="PTHR23530:SF1">
    <property type="entry name" value="PERMEASE, MAJOR FACILITATOR SUPERFAMILY-RELATED"/>
    <property type="match status" value="1"/>
</dbReference>
<keyword evidence="5 6" id="KW-0472">Membrane</keyword>
<feature type="transmembrane region" description="Helical" evidence="6">
    <location>
        <begin position="340"/>
        <end position="359"/>
    </location>
</feature>